<dbReference type="RefSeq" id="XP_005831368.1">
    <property type="nucleotide sequence ID" value="XM_005831311.1"/>
</dbReference>
<feature type="non-terminal residue" evidence="1">
    <location>
        <position position="91"/>
    </location>
</feature>
<reference evidence="1 3" key="1">
    <citation type="journal article" date="2012" name="Nature">
        <title>Algal genomes reveal evolutionary mosaicism and the fate of nucleomorphs.</title>
        <authorList>
            <consortium name="DOE Joint Genome Institute"/>
            <person name="Curtis B.A."/>
            <person name="Tanifuji G."/>
            <person name="Burki F."/>
            <person name="Gruber A."/>
            <person name="Irimia M."/>
            <person name="Maruyama S."/>
            <person name="Arias M.C."/>
            <person name="Ball S.G."/>
            <person name="Gile G.H."/>
            <person name="Hirakawa Y."/>
            <person name="Hopkins J.F."/>
            <person name="Kuo A."/>
            <person name="Rensing S.A."/>
            <person name="Schmutz J."/>
            <person name="Symeonidi A."/>
            <person name="Elias M."/>
            <person name="Eveleigh R.J."/>
            <person name="Herman E.K."/>
            <person name="Klute M.J."/>
            <person name="Nakayama T."/>
            <person name="Obornik M."/>
            <person name="Reyes-Prieto A."/>
            <person name="Armbrust E.V."/>
            <person name="Aves S.J."/>
            <person name="Beiko R.G."/>
            <person name="Coutinho P."/>
            <person name="Dacks J.B."/>
            <person name="Durnford D.G."/>
            <person name="Fast N.M."/>
            <person name="Green B.R."/>
            <person name="Grisdale C.J."/>
            <person name="Hempel F."/>
            <person name="Henrissat B."/>
            <person name="Hoppner M.P."/>
            <person name="Ishida K."/>
            <person name="Kim E."/>
            <person name="Koreny L."/>
            <person name="Kroth P.G."/>
            <person name="Liu Y."/>
            <person name="Malik S.B."/>
            <person name="Maier U.G."/>
            <person name="McRose D."/>
            <person name="Mock T."/>
            <person name="Neilson J.A."/>
            <person name="Onodera N.T."/>
            <person name="Poole A.M."/>
            <person name="Pritham E.J."/>
            <person name="Richards T.A."/>
            <person name="Rocap G."/>
            <person name="Roy S.W."/>
            <person name="Sarai C."/>
            <person name="Schaack S."/>
            <person name="Shirato S."/>
            <person name="Slamovits C.H."/>
            <person name="Spencer D.F."/>
            <person name="Suzuki S."/>
            <person name="Worden A.Z."/>
            <person name="Zauner S."/>
            <person name="Barry K."/>
            <person name="Bell C."/>
            <person name="Bharti A.K."/>
            <person name="Crow J.A."/>
            <person name="Grimwood J."/>
            <person name="Kramer R."/>
            <person name="Lindquist E."/>
            <person name="Lucas S."/>
            <person name="Salamov A."/>
            <person name="McFadden G.I."/>
            <person name="Lane C.E."/>
            <person name="Keeling P.J."/>
            <person name="Gray M.W."/>
            <person name="Grigoriev I.V."/>
            <person name="Archibald J.M."/>
        </authorList>
    </citation>
    <scope>NUCLEOTIDE SEQUENCE</scope>
    <source>
        <strain evidence="1 3">CCMP2712</strain>
    </source>
</reference>
<dbReference type="KEGG" id="gtt:GUITHDRAFT_61285"/>
<accession>L1J774</accession>
<dbReference type="Proteomes" id="UP000011087">
    <property type="component" value="Unassembled WGS sequence"/>
</dbReference>
<name>L1J774_GUITC</name>
<dbReference type="eggNOG" id="KOG2061">
    <property type="taxonomic scope" value="Eukaryota"/>
</dbReference>
<protein>
    <recommendedName>
        <fullName evidence="4">Programmed cell death protein 2 C-terminal domain-containing protein</fullName>
    </recommendedName>
</protein>
<dbReference type="EnsemblProtists" id="EKX44388">
    <property type="protein sequence ID" value="EKX44388"/>
    <property type="gene ID" value="GUITHDRAFT_61285"/>
</dbReference>
<dbReference type="PANTHER" id="PTHR12298:SF4">
    <property type="entry name" value="PROGRAMMED CELL DEATH PROTEIN 2"/>
    <property type="match status" value="1"/>
</dbReference>
<reference evidence="2" key="3">
    <citation type="submission" date="2016-03" db="UniProtKB">
        <authorList>
            <consortium name="EnsemblProtists"/>
        </authorList>
    </citation>
    <scope>IDENTIFICATION</scope>
</reference>
<dbReference type="GeneID" id="17301035"/>
<gene>
    <name evidence="1" type="ORF">GUITHDRAFT_61285</name>
</gene>
<dbReference type="HOGENOM" id="CLU_2433621_0_0_1"/>
<organism evidence="1">
    <name type="scientific">Guillardia theta (strain CCMP2712)</name>
    <name type="common">Cryptophyte</name>
    <dbReference type="NCBI Taxonomy" id="905079"/>
    <lineage>
        <taxon>Eukaryota</taxon>
        <taxon>Cryptophyceae</taxon>
        <taxon>Pyrenomonadales</taxon>
        <taxon>Geminigeraceae</taxon>
        <taxon>Guillardia</taxon>
    </lineage>
</organism>
<proteinExistence type="predicted"/>
<dbReference type="OrthoDB" id="443682at2759"/>
<dbReference type="PaxDb" id="55529-EKX44388"/>
<dbReference type="AlphaFoldDB" id="L1J774"/>
<dbReference type="EMBL" id="JH993005">
    <property type="protein sequence ID" value="EKX44388.1"/>
    <property type="molecule type" value="Genomic_DNA"/>
</dbReference>
<feature type="non-terminal residue" evidence="1">
    <location>
        <position position="1"/>
    </location>
</feature>
<evidence type="ECO:0000313" key="1">
    <source>
        <dbReference type="EMBL" id="EKX44388.1"/>
    </source>
</evidence>
<evidence type="ECO:0008006" key="4">
    <source>
        <dbReference type="Google" id="ProtNLM"/>
    </source>
</evidence>
<dbReference type="PANTHER" id="PTHR12298">
    <property type="entry name" value="PCDC2 PROGRAMMED CELL DEATH PROTEIN 2 -RELATED"/>
    <property type="match status" value="1"/>
</dbReference>
<dbReference type="STRING" id="905079.L1J774"/>
<reference evidence="3" key="2">
    <citation type="submission" date="2012-11" db="EMBL/GenBank/DDBJ databases">
        <authorList>
            <person name="Kuo A."/>
            <person name="Curtis B.A."/>
            <person name="Tanifuji G."/>
            <person name="Burki F."/>
            <person name="Gruber A."/>
            <person name="Irimia M."/>
            <person name="Maruyama S."/>
            <person name="Arias M.C."/>
            <person name="Ball S.G."/>
            <person name="Gile G.H."/>
            <person name="Hirakawa Y."/>
            <person name="Hopkins J.F."/>
            <person name="Rensing S.A."/>
            <person name="Schmutz J."/>
            <person name="Symeonidi A."/>
            <person name="Elias M."/>
            <person name="Eveleigh R.J."/>
            <person name="Herman E.K."/>
            <person name="Klute M.J."/>
            <person name="Nakayama T."/>
            <person name="Obornik M."/>
            <person name="Reyes-Prieto A."/>
            <person name="Armbrust E.V."/>
            <person name="Aves S.J."/>
            <person name="Beiko R.G."/>
            <person name="Coutinho P."/>
            <person name="Dacks J.B."/>
            <person name="Durnford D.G."/>
            <person name="Fast N.M."/>
            <person name="Green B.R."/>
            <person name="Grisdale C."/>
            <person name="Hempe F."/>
            <person name="Henrissat B."/>
            <person name="Hoppner M.P."/>
            <person name="Ishida K.-I."/>
            <person name="Kim E."/>
            <person name="Koreny L."/>
            <person name="Kroth P.G."/>
            <person name="Liu Y."/>
            <person name="Malik S.-B."/>
            <person name="Maier U.G."/>
            <person name="McRose D."/>
            <person name="Mock T."/>
            <person name="Neilson J.A."/>
            <person name="Onodera N.T."/>
            <person name="Poole A.M."/>
            <person name="Pritham E.J."/>
            <person name="Richards T.A."/>
            <person name="Rocap G."/>
            <person name="Roy S.W."/>
            <person name="Sarai C."/>
            <person name="Schaack S."/>
            <person name="Shirato S."/>
            <person name="Slamovits C.H."/>
            <person name="Spencer D.F."/>
            <person name="Suzuki S."/>
            <person name="Worden A.Z."/>
            <person name="Zauner S."/>
            <person name="Barry K."/>
            <person name="Bell C."/>
            <person name="Bharti A.K."/>
            <person name="Crow J.A."/>
            <person name="Grimwood J."/>
            <person name="Kramer R."/>
            <person name="Lindquist E."/>
            <person name="Lucas S."/>
            <person name="Salamov A."/>
            <person name="McFadden G.I."/>
            <person name="Lane C.E."/>
            <person name="Keeling P.J."/>
            <person name="Gray M.W."/>
            <person name="Grigoriev I.V."/>
            <person name="Archibald J.M."/>
        </authorList>
    </citation>
    <scope>NUCLEOTIDE SEQUENCE</scope>
    <source>
        <strain evidence="3">CCMP2712</strain>
    </source>
</reference>
<keyword evidence="3" id="KW-1185">Reference proteome</keyword>
<evidence type="ECO:0000313" key="2">
    <source>
        <dbReference type="EnsemblProtists" id="EKX44388"/>
    </source>
</evidence>
<evidence type="ECO:0000313" key="3">
    <source>
        <dbReference type="Proteomes" id="UP000011087"/>
    </source>
</evidence>
<sequence>FPSKVGGRPAWLDPKNLPAAHQLRCGAEGSEGKCDRLLSFLLQIYAPVPDGPEHAFHRSIFIFFCPECCGKDGSIRALRCQLPRENQFYSF</sequence>